<comment type="similarity">
    <text evidence="2 15">Belongs to the precorrin methyltransferase family.</text>
</comment>
<dbReference type="PANTHER" id="PTHR45790">
    <property type="entry name" value="SIROHEME SYNTHASE-RELATED"/>
    <property type="match status" value="1"/>
</dbReference>
<comment type="pathway">
    <text evidence="14">Cofactor biosynthesis; adenosylcobalamin biosynthesis; precorrin-2 from uroporphyrinogen III: step 1/1.</text>
</comment>
<feature type="domain" description="Sirohaem synthase dimerisation" evidence="17">
    <location>
        <begin position="153"/>
        <end position="205"/>
    </location>
</feature>
<dbReference type="InterPro" id="IPR000878">
    <property type="entry name" value="4pyrrol_Mease"/>
</dbReference>
<dbReference type="NCBIfam" id="NF004790">
    <property type="entry name" value="PRK06136.1"/>
    <property type="match status" value="1"/>
</dbReference>
<keyword evidence="6" id="KW-0949">S-adenosyl-L-methionine</keyword>
<dbReference type="Gene3D" id="3.30.160.110">
    <property type="entry name" value="Siroheme synthase, domain 2"/>
    <property type="match status" value="1"/>
</dbReference>
<dbReference type="InterPro" id="IPR014776">
    <property type="entry name" value="4pyrrole_Mease_sub2"/>
</dbReference>
<evidence type="ECO:0000259" key="16">
    <source>
        <dbReference type="Pfam" id="PF00590"/>
    </source>
</evidence>
<evidence type="ECO:0000256" key="4">
    <source>
        <dbReference type="ARBA" id="ARBA00022603"/>
    </source>
</evidence>
<evidence type="ECO:0000256" key="15">
    <source>
        <dbReference type="RuleBase" id="RU003960"/>
    </source>
</evidence>
<keyword evidence="8" id="KW-0520">NAD</keyword>
<dbReference type="NCBIfam" id="NF007922">
    <property type="entry name" value="PRK10637.1"/>
    <property type="match status" value="1"/>
</dbReference>
<keyword evidence="3" id="KW-0169">Cobalamin biosynthesis</keyword>
<dbReference type="CDD" id="cd11642">
    <property type="entry name" value="SUMT"/>
    <property type="match status" value="1"/>
</dbReference>
<dbReference type="GO" id="GO:0004851">
    <property type="term" value="F:uroporphyrin-III C-methyltransferase activity"/>
    <property type="evidence" value="ECO:0007669"/>
    <property type="project" value="InterPro"/>
</dbReference>
<dbReference type="RefSeq" id="WP_127567371.1">
    <property type="nucleotide sequence ID" value="NZ_BMFB01000003.1"/>
</dbReference>
<dbReference type="FunFam" id="3.40.1010.10:FF:000001">
    <property type="entry name" value="Siroheme synthase"/>
    <property type="match status" value="1"/>
</dbReference>
<dbReference type="PANTHER" id="PTHR45790:SF3">
    <property type="entry name" value="S-ADENOSYL-L-METHIONINE-DEPENDENT UROPORPHYRINOGEN III METHYLTRANSFERASE, CHLOROPLASTIC"/>
    <property type="match status" value="1"/>
</dbReference>
<comment type="pathway">
    <text evidence="12">Porphyrin-containing compound metabolism; siroheme biosynthesis; precorrin-2 from uroporphyrinogen III: step 1/1.</text>
</comment>
<dbReference type="InterPro" id="IPR012409">
    <property type="entry name" value="Sirohaem_synth"/>
</dbReference>
<evidence type="ECO:0000256" key="5">
    <source>
        <dbReference type="ARBA" id="ARBA00022679"/>
    </source>
</evidence>
<evidence type="ECO:0000256" key="7">
    <source>
        <dbReference type="ARBA" id="ARBA00023002"/>
    </source>
</evidence>
<evidence type="ECO:0000256" key="8">
    <source>
        <dbReference type="ARBA" id="ARBA00023027"/>
    </source>
</evidence>
<dbReference type="InterPro" id="IPR014777">
    <property type="entry name" value="4pyrrole_Mease_sub1"/>
</dbReference>
<evidence type="ECO:0000256" key="11">
    <source>
        <dbReference type="ARBA" id="ARBA00023268"/>
    </source>
</evidence>
<dbReference type="InterPro" id="IPR036291">
    <property type="entry name" value="NAD(P)-bd_dom_sf"/>
</dbReference>
<evidence type="ECO:0000256" key="14">
    <source>
        <dbReference type="ARBA" id="ARBA00060548"/>
    </source>
</evidence>
<dbReference type="SUPFAM" id="SSF53790">
    <property type="entry name" value="Tetrapyrrole methylase"/>
    <property type="match status" value="1"/>
</dbReference>
<dbReference type="PROSITE" id="PS00840">
    <property type="entry name" value="SUMT_2"/>
    <property type="match status" value="1"/>
</dbReference>
<organism evidence="18 19">
    <name type="scientific">Glycocaulis alkaliphilus</name>
    <dbReference type="NCBI Taxonomy" id="1434191"/>
    <lineage>
        <taxon>Bacteria</taxon>
        <taxon>Pseudomonadati</taxon>
        <taxon>Pseudomonadota</taxon>
        <taxon>Alphaproteobacteria</taxon>
        <taxon>Maricaulales</taxon>
        <taxon>Maricaulaceae</taxon>
        <taxon>Glycocaulis</taxon>
    </lineage>
</organism>
<evidence type="ECO:0000259" key="17">
    <source>
        <dbReference type="Pfam" id="PF10414"/>
    </source>
</evidence>
<dbReference type="OrthoDB" id="9815856at2"/>
<dbReference type="SUPFAM" id="SSF51735">
    <property type="entry name" value="NAD(P)-binding Rossmann-fold domains"/>
    <property type="match status" value="1"/>
</dbReference>
<keyword evidence="5 15" id="KW-0808">Transferase</keyword>
<keyword evidence="10" id="KW-0627">Porphyrin biosynthesis</keyword>
<evidence type="ECO:0000256" key="10">
    <source>
        <dbReference type="ARBA" id="ARBA00023244"/>
    </source>
</evidence>
<dbReference type="Gene3D" id="1.10.8.210">
    <property type="entry name" value="Sirohaem synthase, dimerisation domain"/>
    <property type="match status" value="1"/>
</dbReference>
<dbReference type="FunFam" id="3.30.950.10:FF:000001">
    <property type="entry name" value="Siroheme synthase"/>
    <property type="match status" value="1"/>
</dbReference>
<dbReference type="Gene3D" id="3.40.50.720">
    <property type="entry name" value="NAD(P)-binding Rossmann-like Domain"/>
    <property type="match status" value="1"/>
</dbReference>
<dbReference type="Pfam" id="PF13241">
    <property type="entry name" value="NAD_binding_7"/>
    <property type="match status" value="1"/>
</dbReference>
<evidence type="ECO:0000256" key="12">
    <source>
        <dbReference type="ARBA" id="ARBA00025705"/>
    </source>
</evidence>
<keyword evidence="7" id="KW-0560">Oxidoreductase</keyword>
<sequence>MDQFLPAIPLKGARVIVIGDGEAARAKLRLFASAPSELIWRPAAKTVTALPAIDGETGARILPGRFVPPGAFSGAKFVFIALEDEARAARLAARARRAGALVNVVDNLPLCDFYTPALVDRGSVTIALSTGGAAPVLVRDIRSALEGLVAPGVGILARSANALRDTVRNALPTVDERRRFWESALRGEAAARADAGDGPGTSRALIATLDRFRDGKAEPGRVFLVGAGPGDPELLTLKAVRVLRDADVIVHDRLVPEAILQRARRDARRIDVGKRRGHHSVPQERIGDILIEEARKGLRVVRLKGGDSFIFGRGGEEAEAVRAAGIEVEVVPGISAALACAASAQIPLTHREAAQAVTFVTGQPKADGPELDYRSLASARHTLVVYMGVATAAVLSAKLIAAGRSGDTPVAIIENGSLPEERSVSGTLSELPALIEAHEIKGPAVIVIGEVVARAPEMISGLARQAELEAAA</sequence>
<dbReference type="GO" id="GO:0032259">
    <property type="term" value="P:methylation"/>
    <property type="evidence" value="ECO:0007669"/>
    <property type="project" value="UniProtKB-KW"/>
</dbReference>
<evidence type="ECO:0000313" key="19">
    <source>
        <dbReference type="Proteomes" id="UP000286954"/>
    </source>
</evidence>
<dbReference type="AlphaFoldDB" id="A0A3T0EAG7"/>
<dbReference type="PROSITE" id="PS00839">
    <property type="entry name" value="SUMT_1"/>
    <property type="match status" value="1"/>
</dbReference>
<dbReference type="NCBIfam" id="TIGR01470">
    <property type="entry name" value="cysG_Nterm"/>
    <property type="match status" value="1"/>
</dbReference>
<keyword evidence="19" id="KW-1185">Reference proteome</keyword>
<gene>
    <name evidence="18" type="ORF">X907_1910</name>
</gene>
<dbReference type="PIRSF" id="PIRSF036426">
    <property type="entry name" value="Sirohaem_synth"/>
    <property type="match status" value="1"/>
</dbReference>
<evidence type="ECO:0000313" key="18">
    <source>
        <dbReference type="EMBL" id="AZU04433.1"/>
    </source>
</evidence>
<keyword evidence="9" id="KW-0456">Lyase</keyword>
<protein>
    <submittedName>
        <fullName evidence="18">Siroheme synthase</fullName>
    </submittedName>
</protein>
<evidence type="ECO:0000256" key="9">
    <source>
        <dbReference type="ARBA" id="ARBA00023239"/>
    </source>
</evidence>
<dbReference type="Gene3D" id="3.40.1010.10">
    <property type="entry name" value="Cobalt-precorrin-4 Transmethylase, Domain 1"/>
    <property type="match status" value="1"/>
</dbReference>
<evidence type="ECO:0000256" key="2">
    <source>
        <dbReference type="ARBA" id="ARBA00005879"/>
    </source>
</evidence>
<proteinExistence type="inferred from homology"/>
<accession>A0A3T0EAG7</accession>
<dbReference type="InterPro" id="IPR006366">
    <property type="entry name" value="CobA/CysG_C"/>
</dbReference>
<dbReference type="NCBIfam" id="TIGR01469">
    <property type="entry name" value="cobA_cysG_Cterm"/>
    <property type="match status" value="1"/>
</dbReference>
<dbReference type="InterPro" id="IPR006367">
    <property type="entry name" value="Sirohaem_synthase_N"/>
</dbReference>
<dbReference type="GO" id="GO:0019354">
    <property type="term" value="P:siroheme biosynthetic process"/>
    <property type="evidence" value="ECO:0007669"/>
    <property type="project" value="UniProtKB-UniPathway"/>
</dbReference>
<dbReference type="SUPFAM" id="SSF75615">
    <property type="entry name" value="Siroheme synthase middle domains-like"/>
    <property type="match status" value="1"/>
</dbReference>
<evidence type="ECO:0000256" key="6">
    <source>
        <dbReference type="ARBA" id="ARBA00022691"/>
    </source>
</evidence>
<keyword evidence="4 15" id="KW-0489">Methyltransferase</keyword>
<dbReference type="GO" id="GO:0051266">
    <property type="term" value="F:sirohydrochlorin ferrochelatase activity"/>
    <property type="evidence" value="ECO:0007669"/>
    <property type="project" value="InterPro"/>
</dbReference>
<dbReference type="InterPro" id="IPR003043">
    <property type="entry name" value="Uropor_MeTrfase_CS"/>
</dbReference>
<evidence type="ECO:0000256" key="3">
    <source>
        <dbReference type="ARBA" id="ARBA00022573"/>
    </source>
</evidence>
<reference evidence="18 19" key="1">
    <citation type="submission" date="2016-12" db="EMBL/GenBank/DDBJ databases">
        <title>The genome of dimorphic prosthecate Glycocaulis alkaliphilus 6b-8t, isolated from crude oil dictates its adaptability in petroleum environments.</title>
        <authorList>
            <person name="Wu X.-L."/>
            <person name="Geng S."/>
        </authorList>
    </citation>
    <scope>NUCLEOTIDE SEQUENCE [LARGE SCALE GENOMIC DNA]</scope>
    <source>
        <strain evidence="18 19">6B-8</strain>
    </source>
</reference>
<keyword evidence="11" id="KW-0511">Multifunctional enzyme</keyword>
<dbReference type="GO" id="GO:0043115">
    <property type="term" value="F:precorrin-2 dehydrogenase activity"/>
    <property type="evidence" value="ECO:0007669"/>
    <property type="project" value="UniProtKB-EC"/>
</dbReference>
<dbReference type="GO" id="GO:0051287">
    <property type="term" value="F:NAD binding"/>
    <property type="evidence" value="ECO:0007669"/>
    <property type="project" value="InterPro"/>
</dbReference>
<dbReference type="GO" id="GO:0009236">
    <property type="term" value="P:cobalamin biosynthetic process"/>
    <property type="evidence" value="ECO:0007669"/>
    <property type="project" value="UniProtKB-KW"/>
</dbReference>
<dbReference type="Pfam" id="PF00590">
    <property type="entry name" value="TP_methylase"/>
    <property type="match status" value="1"/>
</dbReference>
<comment type="pathway">
    <text evidence="1">Porphyrin-containing compound metabolism; siroheme biosynthesis; sirohydrochlorin from precorrin-2: step 1/1.</text>
</comment>
<dbReference type="Gene3D" id="3.30.950.10">
    <property type="entry name" value="Methyltransferase, Cobalt-precorrin-4 Transmethylase, Domain 2"/>
    <property type="match status" value="1"/>
</dbReference>
<dbReference type="InterPro" id="IPR019478">
    <property type="entry name" value="Sirohaem_synthase_dimer_dom"/>
</dbReference>
<dbReference type="Pfam" id="PF10414">
    <property type="entry name" value="CysG_dimeriser"/>
    <property type="match status" value="1"/>
</dbReference>
<dbReference type="UniPathway" id="UPA00262">
    <property type="reaction ID" value="UER00211"/>
</dbReference>
<comment type="catalytic activity">
    <reaction evidence="13">
        <text>precorrin-2 + NAD(+) = sirohydrochlorin + NADH + 2 H(+)</text>
        <dbReference type="Rhea" id="RHEA:15613"/>
        <dbReference type="ChEBI" id="CHEBI:15378"/>
        <dbReference type="ChEBI" id="CHEBI:57540"/>
        <dbReference type="ChEBI" id="CHEBI:57945"/>
        <dbReference type="ChEBI" id="CHEBI:58351"/>
        <dbReference type="ChEBI" id="CHEBI:58827"/>
        <dbReference type="EC" id="1.3.1.76"/>
    </reaction>
</comment>
<evidence type="ECO:0000256" key="13">
    <source>
        <dbReference type="ARBA" id="ARBA00047561"/>
    </source>
</evidence>
<evidence type="ECO:0000256" key="1">
    <source>
        <dbReference type="ARBA" id="ARBA00005010"/>
    </source>
</evidence>
<dbReference type="InterPro" id="IPR037115">
    <property type="entry name" value="Sirohaem_synt_dimer_dom_sf"/>
</dbReference>
<dbReference type="InterPro" id="IPR050161">
    <property type="entry name" value="Siro_Cobalamin_biosynth"/>
</dbReference>
<name>A0A3T0EAG7_9PROT</name>
<dbReference type="Proteomes" id="UP000286954">
    <property type="component" value="Chromosome"/>
</dbReference>
<feature type="domain" description="Tetrapyrrole methylase" evidence="16">
    <location>
        <begin position="222"/>
        <end position="431"/>
    </location>
</feature>
<dbReference type="KEGG" id="gak:X907_1910"/>
<dbReference type="EMBL" id="CP018911">
    <property type="protein sequence ID" value="AZU04433.1"/>
    <property type="molecule type" value="Genomic_DNA"/>
</dbReference>
<dbReference type="InterPro" id="IPR035996">
    <property type="entry name" value="4pyrrol_Methylase_sf"/>
</dbReference>